<dbReference type="Gene3D" id="3.80.10.10">
    <property type="entry name" value="Ribonuclease Inhibitor"/>
    <property type="match status" value="1"/>
</dbReference>
<reference evidence="1" key="1">
    <citation type="submission" date="2023-01" db="EMBL/GenBank/DDBJ databases">
        <title>Genome assembly of the deep-sea coral Lophelia pertusa.</title>
        <authorList>
            <person name="Herrera S."/>
            <person name="Cordes E."/>
        </authorList>
    </citation>
    <scope>NUCLEOTIDE SEQUENCE</scope>
    <source>
        <strain evidence="1">USNM1676648</strain>
        <tissue evidence="1">Polyp</tissue>
    </source>
</reference>
<accession>A0A9W9YUJ8</accession>
<gene>
    <name evidence="1" type="ORF">OS493_037560</name>
</gene>
<dbReference type="OrthoDB" id="120976at2759"/>
<dbReference type="Proteomes" id="UP001163046">
    <property type="component" value="Unassembled WGS sequence"/>
</dbReference>
<comment type="caution">
    <text evidence="1">The sequence shown here is derived from an EMBL/GenBank/DDBJ whole genome shotgun (WGS) entry which is preliminary data.</text>
</comment>
<dbReference type="PANTHER" id="PTHR24114:SF50">
    <property type="entry name" value="RNI-LIKE PROTEIN"/>
    <property type="match status" value="1"/>
</dbReference>
<dbReference type="SUPFAM" id="SSF52047">
    <property type="entry name" value="RNI-like"/>
    <property type="match status" value="1"/>
</dbReference>
<proteinExistence type="predicted"/>
<sequence length="142" mass="15566">LARNITITNLNLCDNSISNAGTESLARMLKNNCFITQLDVSENRLGAKGVERFGEMLNENACLQNLGLANCGLHERDIPKLLQAGRILSLRVHCEPHSRERGARAVPVKTAVCTMQIIGKNLNLVFFASINHCVAIQLTAQL</sequence>
<dbReference type="PANTHER" id="PTHR24114">
    <property type="entry name" value="LEUCINE RICH REPEAT FAMILY PROTEIN"/>
    <property type="match status" value="1"/>
</dbReference>
<dbReference type="EMBL" id="MU826898">
    <property type="protein sequence ID" value="KAJ7369610.1"/>
    <property type="molecule type" value="Genomic_DNA"/>
</dbReference>
<dbReference type="AlphaFoldDB" id="A0A9W9YUJ8"/>
<name>A0A9W9YUJ8_9CNID</name>
<dbReference type="InterPro" id="IPR032675">
    <property type="entry name" value="LRR_dom_sf"/>
</dbReference>
<keyword evidence="2" id="KW-1185">Reference proteome</keyword>
<dbReference type="SMART" id="SM00368">
    <property type="entry name" value="LRR_RI"/>
    <property type="match status" value="3"/>
</dbReference>
<evidence type="ECO:0000313" key="2">
    <source>
        <dbReference type="Proteomes" id="UP001163046"/>
    </source>
</evidence>
<protein>
    <submittedName>
        <fullName evidence="1">Uncharacterized protein</fullName>
    </submittedName>
</protein>
<organism evidence="1 2">
    <name type="scientific">Desmophyllum pertusum</name>
    <dbReference type="NCBI Taxonomy" id="174260"/>
    <lineage>
        <taxon>Eukaryota</taxon>
        <taxon>Metazoa</taxon>
        <taxon>Cnidaria</taxon>
        <taxon>Anthozoa</taxon>
        <taxon>Hexacorallia</taxon>
        <taxon>Scleractinia</taxon>
        <taxon>Caryophylliina</taxon>
        <taxon>Caryophylliidae</taxon>
        <taxon>Desmophyllum</taxon>
    </lineage>
</organism>
<feature type="non-terminal residue" evidence="1">
    <location>
        <position position="1"/>
    </location>
</feature>
<evidence type="ECO:0000313" key="1">
    <source>
        <dbReference type="EMBL" id="KAJ7369610.1"/>
    </source>
</evidence>
<dbReference type="InterPro" id="IPR052394">
    <property type="entry name" value="LRR-containing"/>
</dbReference>